<feature type="region of interest" description="Disordered" evidence="7">
    <location>
        <begin position="134"/>
        <end position="173"/>
    </location>
</feature>
<evidence type="ECO:0000259" key="8">
    <source>
        <dbReference type="PROSITE" id="PS51515"/>
    </source>
</evidence>
<dbReference type="Proteomes" id="UP000095280">
    <property type="component" value="Unplaced"/>
</dbReference>
<sequence length="1295" mass="142308">MENYSAYSNSRRGGCTKFEHRHWPGALRQTSWPGRVSKQHQQLQQHHISGPRILRQRRANSYSSDPLNLRWVAQESLRRELAGESPMPGDSALNSPVLADASSSSGLSVAEATAAASTAATVEAAAAEVATVAPAPASWRQRRSSAEASAAAVGASGSGGQFNRQRSLSFKRPPPHRFVPVYGNYRASRRGGLNIDRMQDDRLQLLQPDWYTDKEVLDIGCNDGVFSLKIAEALKVRSLTGVDIDAQLVGSAQANLRRKLTEAEEEAQLRRQLASEGFPSVADAQTSASSVASSSASGVANSSASVSTTAGGFPHNVSFVTGNYVLENESQLASIEENKYDIIQAFSITKWIHLNWGDRGLKLFFKRAFRELRPDGKFIAAPAVPEHRRNYACNIELRPERFRAYLEQEVGFAHILAISEQQQCHGFQRPLLMCSKPTGCTPAPPLSLGPLGQMQQHQLLQLQRADSADRLFMDHMAAASSTTVDTPRSIRLPEEVVSPLWEVDEETEDNNNNNNADGIRVVESAELPVQAEPATVAPGRRPMALDRSTPVRACTAGGRELNRRDTSLVVRSSPSTTISSMRASGAATSAATFGRASRVSSSTAASPFNGGGFGSTAHPDGLSLSLGHLDLAVAIPGRDSLHLEGLGLGGTAHDGVQLLLRTSMRERWHWDSTMPASRSDSAEPIAASRFTMAVCVRPRLFRVPSIARRWPSIVCNMVSSMLRRDLPRNCSHAVPRRTLSRQHRRAPGWPAALLKATCHSSFTRSLLPLLCTIRDAITVDIMPAGCGGWILPKITRERANTVGESMNHDQAGEIWRQVDDVNSVASDRQAEKPASWGGGAEQPSGERACHYPRLSRHYPWFDSRAMDSSTVAQMASLAKPKATKKIAFKPKPRPANSLRIVVNLNWSAVSESRQGSRLATRAQRPEHRDQSTETRAQRQSAQRPEHRDQDHTDQSTGPEHRTETRDTEHRGPEHRDQSTETRRQHRDQRHTGPEHRDQSTQTRAHIDQSTETRAQRPEHGDQSTEKKDVSPIGTNRDLARKGKDSRKMLCMHTELIWNVQFVRRVGYAKPAVSKQHLLGDAAGLQVQSFLLAEILVLQRFLVDQAPPEDAPDQADVGVDVELPPRQPQEERSPSGPQKRITPNTAGMRQPSARPCSSRSTTITVIEAEMSAVICVTSGRNRFEFRRSLAVFCQGILRCVIGWKMLPLLPLLPERVVAAIVRLRPGPQQQNTGSRRLRRPRTTNPVVAASAAIVSVSAAAGVAAVDLARIFAVLEQKRSGGRDRPAMPRWWLSPKS</sequence>
<evidence type="ECO:0000313" key="10">
    <source>
        <dbReference type="WBParaSite" id="maker-uti_cns_0013878-snap-gene-0.3-mRNA-1"/>
    </source>
</evidence>
<dbReference type="PANTHER" id="PTHR12315">
    <property type="entry name" value="BICOID-INTERACTING PROTEIN RELATED"/>
    <property type="match status" value="1"/>
</dbReference>
<evidence type="ECO:0000256" key="1">
    <source>
        <dbReference type="ARBA" id="ARBA00008361"/>
    </source>
</evidence>
<protein>
    <recommendedName>
        <fullName evidence="6">RNA methyltransferase</fullName>
        <ecNumber evidence="6">2.1.1.-</ecNumber>
    </recommendedName>
</protein>
<dbReference type="EC" id="2.1.1.-" evidence="6"/>
<keyword evidence="4 5" id="KW-0949">S-adenosyl-L-methionine</keyword>
<feature type="region of interest" description="Disordered" evidence="7">
    <location>
        <begin position="909"/>
        <end position="1041"/>
    </location>
</feature>
<organism evidence="9 10">
    <name type="scientific">Macrostomum lignano</name>
    <dbReference type="NCBI Taxonomy" id="282301"/>
    <lineage>
        <taxon>Eukaryota</taxon>
        <taxon>Metazoa</taxon>
        <taxon>Spiralia</taxon>
        <taxon>Lophotrochozoa</taxon>
        <taxon>Platyhelminthes</taxon>
        <taxon>Rhabditophora</taxon>
        <taxon>Macrostomorpha</taxon>
        <taxon>Macrostomida</taxon>
        <taxon>Macrostomidae</taxon>
        <taxon>Macrostomum</taxon>
    </lineage>
</organism>
<dbReference type="PROSITE" id="PS51515">
    <property type="entry name" value="BIN3_SAM"/>
    <property type="match status" value="1"/>
</dbReference>
<dbReference type="InterPro" id="IPR010675">
    <property type="entry name" value="Bin3_C"/>
</dbReference>
<dbReference type="PANTHER" id="PTHR12315:SF0">
    <property type="entry name" value="7SK SNRNA METHYLPHOSPHATE CAPPING ENZYME"/>
    <property type="match status" value="1"/>
</dbReference>
<feature type="region of interest" description="Disordered" evidence="7">
    <location>
        <begin position="572"/>
        <end position="605"/>
    </location>
</feature>
<feature type="region of interest" description="Disordered" evidence="7">
    <location>
        <begin position="824"/>
        <end position="847"/>
    </location>
</feature>
<evidence type="ECO:0000256" key="2">
    <source>
        <dbReference type="ARBA" id="ARBA00022603"/>
    </source>
</evidence>
<feature type="compositionally biased region" description="Basic and acidic residues" evidence="7">
    <location>
        <begin position="943"/>
        <end position="982"/>
    </location>
</feature>
<evidence type="ECO:0000313" key="9">
    <source>
        <dbReference type="Proteomes" id="UP000095280"/>
    </source>
</evidence>
<dbReference type="InterPro" id="IPR007848">
    <property type="entry name" value="Small_mtfrase_dom"/>
</dbReference>
<feature type="region of interest" description="Disordered" evidence="7">
    <location>
        <begin position="81"/>
        <end position="100"/>
    </location>
</feature>
<evidence type="ECO:0000256" key="7">
    <source>
        <dbReference type="SAM" id="MobiDB-lite"/>
    </source>
</evidence>
<dbReference type="WBParaSite" id="maker-uti_cns_0013878-snap-gene-0.3-mRNA-1">
    <property type="protein sequence ID" value="maker-uti_cns_0013878-snap-gene-0.3-mRNA-1"/>
    <property type="gene ID" value="maker-uti_cns_0013878-snap-gene-0.3"/>
</dbReference>
<feature type="region of interest" description="Disordered" evidence="7">
    <location>
        <begin position="1107"/>
        <end position="1158"/>
    </location>
</feature>
<accession>A0A1I8IKV6</accession>
<dbReference type="GO" id="GO:0040031">
    <property type="term" value="P:snRNA modification"/>
    <property type="evidence" value="ECO:0007669"/>
    <property type="project" value="TreeGrafter"/>
</dbReference>
<dbReference type="CDD" id="cd02440">
    <property type="entry name" value="AdoMet_MTases"/>
    <property type="match status" value="1"/>
</dbReference>
<dbReference type="GO" id="GO:0032259">
    <property type="term" value="P:methylation"/>
    <property type="evidence" value="ECO:0007669"/>
    <property type="project" value="UniProtKB-KW"/>
</dbReference>
<dbReference type="Pfam" id="PF05175">
    <property type="entry name" value="MTS"/>
    <property type="match status" value="1"/>
</dbReference>
<evidence type="ECO:0000256" key="3">
    <source>
        <dbReference type="ARBA" id="ARBA00022679"/>
    </source>
</evidence>
<evidence type="ECO:0000256" key="4">
    <source>
        <dbReference type="ARBA" id="ARBA00022691"/>
    </source>
</evidence>
<evidence type="ECO:0000256" key="6">
    <source>
        <dbReference type="RuleBase" id="RU367087"/>
    </source>
</evidence>
<dbReference type="Gene3D" id="3.40.50.150">
    <property type="entry name" value="Vaccinia Virus protein VP39"/>
    <property type="match status" value="1"/>
</dbReference>
<keyword evidence="3 6" id="KW-0808">Transferase</keyword>
<feature type="compositionally biased region" description="Basic and acidic residues" evidence="7">
    <location>
        <begin position="923"/>
        <end position="936"/>
    </location>
</feature>
<dbReference type="GO" id="GO:0017069">
    <property type="term" value="F:snRNA binding"/>
    <property type="evidence" value="ECO:0007669"/>
    <property type="project" value="TreeGrafter"/>
</dbReference>
<evidence type="ECO:0000256" key="5">
    <source>
        <dbReference type="PROSITE-ProRule" id="PRU00848"/>
    </source>
</evidence>
<comment type="similarity">
    <text evidence="1 6">Belongs to the methyltransferase superfamily.</text>
</comment>
<reference evidence="10" key="1">
    <citation type="submission" date="2016-11" db="UniProtKB">
        <authorList>
            <consortium name="WormBaseParasite"/>
        </authorList>
    </citation>
    <scope>IDENTIFICATION</scope>
</reference>
<feature type="compositionally biased region" description="Basic and acidic residues" evidence="7">
    <location>
        <begin position="989"/>
        <end position="1029"/>
    </location>
</feature>
<dbReference type="Pfam" id="PF06859">
    <property type="entry name" value="Bin3"/>
    <property type="match status" value="1"/>
</dbReference>
<name>A0A1I8IKV6_9PLAT</name>
<dbReference type="InterPro" id="IPR039772">
    <property type="entry name" value="Bin3-like"/>
</dbReference>
<feature type="compositionally biased region" description="Low complexity" evidence="7">
    <location>
        <begin position="146"/>
        <end position="155"/>
    </location>
</feature>
<keyword evidence="2 6" id="KW-0489">Methyltransferase</keyword>
<dbReference type="InterPro" id="IPR024160">
    <property type="entry name" value="BIN3_SAM-bd_dom"/>
</dbReference>
<feature type="domain" description="Bin3-type SAM" evidence="8">
    <location>
        <begin position="200"/>
        <end position="457"/>
    </location>
</feature>
<feature type="compositionally biased region" description="Low complexity" evidence="7">
    <location>
        <begin position="579"/>
        <end position="605"/>
    </location>
</feature>
<dbReference type="SUPFAM" id="SSF53335">
    <property type="entry name" value="S-adenosyl-L-methionine-dependent methyltransferases"/>
    <property type="match status" value="1"/>
</dbReference>
<proteinExistence type="inferred from homology"/>
<keyword evidence="9" id="KW-1185">Reference proteome</keyword>
<dbReference type="InterPro" id="IPR029063">
    <property type="entry name" value="SAM-dependent_MTases_sf"/>
</dbReference>
<dbReference type="GO" id="GO:0008171">
    <property type="term" value="F:O-methyltransferase activity"/>
    <property type="evidence" value="ECO:0007669"/>
    <property type="project" value="UniProtKB-UniRule"/>
</dbReference>
<dbReference type="GO" id="GO:0008173">
    <property type="term" value="F:RNA methyltransferase activity"/>
    <property type="evidence" value="ECO:0007669"/>
    <property type="project" value="UniProtKB-UniRule"/>
</dbReference>